<keyword evidence="5 7" id="KW-1133">Transmembrane helix</keyword>
<evidence type="ECO:0000313" key="10">
    <source>
        <dbReference type="Proteomes" id="UP000029692"/>
    </source>
</evidence>
<dbReference type="InterPro" id="IPR000515">
    <property type="entry name" value="MetI-like"/>
</dbReference>
<dbReference type="eggNOG" id="COG1175">
    <property type="taxonomic scope" value="Bacteria"/>
</dbReference>
<comment type="caution">
    <text evidence="9">The sequence shown here is derived from an EMBL/GenBank/DDBJ whole genome shotgun (WGS) entry which is preliminary data.</text>
</comment>
<keyword evidence="3" id="KW-1003">Cell membrane</keyword>
<evidence type="ECO:0000256" key="6">
    <source>
        <dbReference type="ARBA" id="ARBA00023136"/>
    </source>
</evidence>
<dbReference type="InterPro" id="IPR050809">
    <property type="entry name" value="UgpAE/MalFG_permease"/>
</dbReference>
<feature type="transmembrane region" description="Helical" evidence="7">
    <location>
        <begin position="82"/>
        <end position="102"/>
    </location>
</feature>
<dbReference type="AlphaFoldDB" id="A0A098QSY8"/>
<feature type="transmembrane region" description="Helical" evidence="7">
    <location>
        <begin position="222"/>
        <end position="244"/>
    </location>
</feature>
<evidence type="ECO:0000256" key="2">
    <source>
        <dbReference type="ARBA" id="ARBA00022448"/>
    </source>
</evidence>
<feature type="domain" description="ABC transmembrane type-1" evidence="8">
    <location>
        <begin position="76"/>
        <end position="291"/>
    </location>
</feature>
<dbReference type="Pfam" id="PF00528">
    <property type="entry name" value="BPD_transp_1"/>
    <property type="match status" value="1"/>
</dbReference>
<feature type="transmembrane region" description="Helical" evidence="7">
    <location>
        <begin position="270"/>
        <end position="291"/>
    </location>
</feature>
<evidence type="ECO:0000256" key="1">
    <source>
        <dbReference type="ARBA" id="ARBA00004651"/>
    </source>
</evidence>
<dbReference type="RefSeq" id="WP_037549667.1">
    <property type="nucleotide sequence ID" value="NZ_JNUP01000071.1"/>
</dbReference>
<dbReference type="EMBL" id="JNUP01000071">
    <property type="protein sequence ID" value="KGE70985.1"/>
    <property type="molecule type" value="Genomic_DNA"/>
</dbReference>
<feature type="transmembrane region" description="Helical" evidence="7">
    <location>
        <begin position="114"/>
        <end position="134"/>
    </location>
</feature>
<sequence length="304" mass="33961">MKTNTLTKPGTYKTLALLLLLIGPAFLLFLLFVVMPVVQAGYYSLFNWNGIGPLTKFRGLQNFGLIFQDQVFHTALINNLKIVAISLFIQLPMAFGLALLLGRNKFRGEAFLRSIFFFPYILAEIVTGIIWRFIYHPQFGVPTILSKLFTENGGEIGLLGDPSLAFGAILVVIVWKYLGFHMIIYIAGLQSVPKELEDAAVVDGANKIQVIRHVIIPSMKSSFIISIFLSIIGSFNIFDVVWALGQGGPVHSTETLVTYLYNFGFRRFSFGYGSAVAVTLFGICFVFNLFYQRFIVSEGRHGKN</sequence>
<dbReference type="GO" id="GO:0005886">
    <property type="term" value="C:plasma membrane"/>
    <property type="evidence" value="ECO:0007669"/>
    <property type="project" value="UniProtKB-SubCell"/>
</dbReference>
<evidence type="ECO:0000256" key="3">
    <source>
        <dbReference type="ARBA" id="ARBA00022475"/>
    </source>
</evidence>
<organism evidence="9 10">
    <name type="scientific">Spirochaeta lutea</name>
    <dbReference type="NCBI Taxonomy" id="1480694"/>
    <lineage>
        <taxon>Bacteria</taxon>
        <taxon>Pseudomonadati</taxon>
        <taxon>Spirochaetota</taxon>
        <taxon>Spirochaetia</taxon>
        <taxon>Spirochaetales</taxon>
        <taxon>Spirochaetaceae</taxon>
        <taxon>Spirochaeta</taxon>
    </lineage>
</organism>
<keyword evidence="6 7" id="KW-0472">Membrane</keyword>
<evidence type="ECO:0000259" key="8">
    <source>
        <dbReference type="PROSITE" id="PS50928"/>
    </source>
</evidence>
<protein>
    <submittedName>
        <fullName evidence="9">Sugar ABC transporter permease</fullName>
    </submittedName>
</protein>
<dbReference type="SUPFAM" id="SSF161098">
    <property type="entry name" value="MetI-like"/>
    <property type="match status" value="1"/>
</dbReference>
<dbReference type="CDD" id="cd06261">
    <property type="entry name" value="TM_PBP2"/>
    <property type="match status" value="1"/>
</dbReference>
<comment type="subcellular location">
    <subcellularLocation>
        <location evidence="1 7">Cell membrane</location>
        <topology evidence="1 7">Multi-pass membrane protein</topology>
    </subcellularLocation>
</comment>
<keyword evidence="4 7" id="KW-0812">Transmembrane</keyword>
<gene>
    <name evidence="9" type="ORF">DC28_13720</name>
</gene>
<evidence type="ECO:0000256" key="5">
    <source>
        <dbReference type="ARBA" id="ARBA00022989"/>
    </source>
</evidence>
<dbReference type="OrthoDB" id="42781at2"/>
<keyword evidence="2 7" id="KW-0813">Transport</keyword>
<dbReference type="Gene3D" id="1.10.3720.10">
    <property type="entry name" value="MetI-like"/>
    <property type="match status" value="1"/>
</dbReference>
<evidence type="ECO:0000256" key="7">
    <source>
        <dbReference type="RuleBase" id="RU363032"/>
    </source>
</evidence>
<accession>A0A098QSY8</accession>
<proteinExistence type="inferred from homology"/>
<evidence type="ECO:0000256" key="4">
    <source>
        <dbReference type="ARBA" id="ARBA00022692"/>
    </source>
</evidence>
<keyword evidence="10" id="KW-1185">Reference proteome</keyword>
<feature type="transmembrane region" description="Helical" evidence="7">
    <location>
        <begin position="164"/>
        <end position="187"/>
    </location>
</feature>
<reference evidence="9 10" key="1">
    <citation type="submission" date="2014-05" db="EMBL/GenBank/DDBJ databases">
        <title>De novo Genome Sequence of Spirocheata sp.</title>
        <authorList>
            <person name="Shivani Y."/>
            <person name="Subhash Y."/>
            <person name="Tushar L."/>
            <person name="Sasikala C."/>
            <person name="Ramana C.V."/>
        </authorList>
    </citation>
    <scope>NUCLEOTIDE SEQUENCE [LARGE SCALE GENOMIC DNA]</scope>
    <source>
        <strain evidence="9 10">JC230</strain>
    </source>
</reference>
<dbReference type="PANTHER" id="PTHR43227:SF11">
    <property type="entry name" value="BLL4140 PROTEIN"/>
    <property type="match status" value="1"/>
</dbReference>
<dbReference type="PANTHER" id="PTHR43227">
    <property type="entry name" value="BLL4140 PROTEIN"/>
    <property type="match status" value="1"/>
</dbReference>
<dbReference type="GO" id="GO:0055085">
    <property type="term" value="P:transmembrane transport"/>
    <property type="evidence" value="ECO:0007669"/>
    <property type="project" value="InterPro"/>
</dbReference>
<evidence type="ECO:0000313" key="9">
    <source>
        <dbReference type="EMBL" id="KGE70985.1"/>
    </source>
</evidence>
<dbReference type="STRING" id="1480694.DC28_13720"/>
<dbReference type="InterPro" id="IPR035906">
    <property type="entry name" value="MetI-like_sf"/>
</dbReference>
<dbReference type="Proteomes" id="UP000029692">
    <property type="component" value="Unassembled WGS sequence"/>
</dbReference>
<dbReference type="PROSITE" id="PS50928">
    <property type="entry name" value="ABC_TM1"/>
    <property type="match status" value="1"/>
</dbReference>
<comment type="similarity">
    <text evidence="7">Belongs to the binding-protein-dependent transport system permease family.</text>
</comment>
<name>A0A098QSY8_9SPIO</name>